<organism evidence="1 2">
    <name type="scientific">Methylacidiphilum kamchatkense Kam1</name>
    <dbReference type="NCBI Taxonomy" id="1202785"/>
    <lineage>
        <taxon>Bacteria</taxon>
        <taxon>Pseudomonadati</taxon>
        <taxon>Verrucomicrobiota</taxon>
        <taxon>Methylacidiphilae</taxon>
        <taxon>Methylacidiphilales</taxon>
        <taxon>Methylacidiphilaceae</taxon>
        <taxon>Methylacidiphilum (ex Ratnadevi et al. 2023)</taxon>
    </lineage>
</organism>
<comment type="caution">
    <text evidence="1">The sequence shown here is derived from an EMBL/GenBank/DDBJ whole genome shotgun (WGS) entry which is preliminary data.</text>
</comment>
<accession>A0ABR4ZZ89</accession>
<name>A0ABR4ZZ89_9BACT</name>
<evidence type="ECO:0000313" key="2">
    <source>
        <dbReference type="Proteomes" id="UP000031594"/>
    </source>
</evidence>
<evidence type="ECO:0000313" key="1">
    <source>
        <dbReference type="EMBL" id="KIE59071.1"/>
    </source>
</evidence>
<dbReference type="Proteomes" id="UP000031594">
    <property type="component" value="Unassembled WGS sequence"/>
</dbReference>
<keyword evidence="2" id="KW-1185">Reference proteome</keyword>
<reference evidence="1 2" key="1">
    <citation type="submission" date="2014-08" db="EMBL/GenBank/DDBJ databases">
        <title>Methylacidiphilum kamchatkense strain Kam1 draft genome sequence.</title>
        <authorList>
            <person name="Birkeland N.-K."/>
            <person name="Erikstad H.A."/>
        </authorList>
    </citation>
    <scope>NUCLEOTIDE SEQUENCE [LARGE SCALE GENOMIC DNA]</scope>
    <source>
        <strain evidence="1 2">Kam1</strain>
    </source>
</reference>
<proteinExistence type="predicted"/>
<protein>
    <submittedName>
        <fullName evidence="1">Uncharacterized protein</fullName>
    </submittedName>
</protein>
<dbReference type="EMBL" id="JQNX01000002">
    <property type="protein sequence ID" value="KIE59071.1"/>
    <property type="molecule type" value="Genomic_DNA"/>
</dbReference>
<sequence length="93" mass="11055">MAIKARSAERKKTIKDNFFFFLLIAPYSKAKASYSYRRHSCCSDTNRTQSQKHSILLAVFSRSYIFFKEVHKKNYFSLCEYSHFLISCTKRSF</sequence>
<gene>
    <name evidence="1" type="ORF">A946_03335</name>
</gene>